<dbReference type="Pfam" id="PF08282">
    <property type="entry name" value="Hydrolase_3"/>
    <property type="match status" value="1"/>
</dbReference>
<dbReference type="PANTHER" id="PTHR10000:SF58">
    <property type="entry name" value="PYRIDOXAL PHOSPHATE PHOSPHATASE YBHA"/>
    <property type="match status" value="1"/>
</dbReference>
<dbReference type="PROSITE" id="PS01228">
    <property type="entry name" value="COF_1"/>
    <property type="match status" value="1"/>
</dbReference>
<dbReference type="Proteomes" id="UP001210678">
    <property type="component" value="Unassembled WGS sequence"/>
</dbReference>
<dbReference type="NCBIfam" id="TIGR01484">
    <property type="entry name" value="HAD-SF-IIB"/>
    <property type="match status" value="1"/>
</dbReference>
<evidence type="ECO:0000313" key="2">
    <source>
        <dbReference type="Proteomes" id="UP001210678"/>
    </source>
</evidence>
<keyword evidence="1" id="KW-0378">Hydrolase</keyword>
<dbReference type="PROSITE" id="PS01229">
    <property type="entry name" value="COF_2"/>
    <property type="match status" value="1"/>
</dbReference>
<protein>
    <submittedName>
        <fullName evidence="1">Cof-type HAD-IIB family hydrolase</fullName>
    </submittedName>
</protein>
<dbReference type="SUPFAM" id="SSF56784">
    <property type="entry name" value="HAD-like"/>
    <property type="match status" value="1"/>
</dbReference>
<dbReference type="RefSeq" id="WP_272140325.1">
    <property type="nucleotide sequence ID" value="NZ_JAQLOI010000003.1"/>
</dbReference>
<name>A0ABT4YWU3_9VIBR</name>
<dbReference type="CDD" id="cd07516">
    <property type="entry name" value="HAD_Pase"/>
    <property type="match status" value="1"/>
</dbReference>
<dbReference type="EMBL" id="JAQLOI010000003">
    <property type="protein sequence ID" value="MDB1126052.1"/>
    <property type="molecule type" value="Genomic_DNA"/>
</dbReference>
<dbReference type="InterPro" id="IPR000150">
    <property type="entry name" value="Cof"/>
</dbReference>
<dbReference type="NCBIfam" id="TIGR00099">
    <property type="entry name" value="Cof-subfamily"/>
    <property type="match status" value="1"/>
</dbReference>
<dbReference type="SFLD" id="SFLDS00003">
    <property type="entry name" value="Haloacid_Dehalogenase"/>
    <property type="match status" value="1"/>
</dbReference>
<organism evidence="1 2">
    <name type="scientific">Vibrio algarum</name>
    <dbReference type="NCBI Taxonomy" id="3020714"/>
    <lineage>
        <taxon>Bacteria</taxon>
        <taxon>Pseudomonadati</taxon>
        <taxon>Pseudomonadota</taxon>
        <taxon>Gammaproteobacteria</taxon>
        <taxon>Vibrionales</taxon>
        <taxon>Vibrionaceae</taxon>
        <taxon>Vibrio</taxon>
    </lineage>
</organism>
<reference evidence="1 2" key="1">
    <citation type="submission" date="2023-01" db="EMBL/GenBank/DDBJ databases">
        <title>Vibrio sp. KJ40-1 sp.nov, isolated from marine algae.</title>
        <authorList>
            <person name="Butt M."/>
            <person name="Kim J.M.J."/>
            <person name="Jeon C.O.C."/>
        </authorList>
    </citation>
    <scope>NUCLEOTIDE SEQUENCE [LARGE SCALE GENOMIC DNA]</scope>
    <source>
        <strain evidence="1 2">KJ40-1</strain>
    </source>
</reference>
<dbReference type="Gene3D" id="3.30.1240.10">
    <property type="match status" value="1"/>
</dbReference>
<evidence type="ECO:0000313" key="1">
    <source>
        <dbReference type="EMBL" id="MDB1126052.1"/>
    </source>
</evidence>
<dbReference type="PANTHER" id="PTHR10000">
    <property type="entry name" value="PHOSPHOSERINE PHOSPHATASE"/>
    <property type="match status" value="1"/>
</dbReference>
<sequence length="273" mass="30628">MYKVLALDMDGTVLNSENGIHPDVVQAIRKAKENCHVLMVTGRHHTAAKPYYQQLELDTPALCCNGTYIYDYHNHEVLIENAISKQNAQYFLKLAQGYGMKVVLYTTHSMVYSSSQPIDYMKALESWAAGFDTMLRPSIKRVDSFVEEINEAEYIWKFVIEGDPENIAKLESLDFVRENFSGERSWSNRVDFAAIGNSKGHRLAQYLEQQGYLPEDVMAVGDNHNDISMIKLAGLGVAMSNADEKVKAAADLVCQSDNNQGGLAHLIREKIKG</sequence>
<comment type="caution">
    <text evidence="1">The sequence shown here is derived from an EMBL/GenBank/DDBJ whole genome shotgun (WGS) entry which is preliminary data.</text>
</comment>
<dbReference type="InterPro" id="IPR023214">
    <property type="entry name" value="HAD_sf"/>
</dbReference>
<keyword evidence="2" id="KW-1185">Reference proteome</keyword>
<gene>
    <name evidence="1" type="ORF">PGX00_21245</name>
</gene>
<dbReference type="SFLD" id="SFLDG01140">
    <property type="entry name" value="C2.B:_Phosphomannomutase_and_P"/>
    <property type="match status" value="1"/>
</dbReference>
<proteinExistence type="predicted"/>
<dbReference type="InterPro" id="IPR006379">
    <property type="entry name" value="HAD-SF_hydro_IIB"/>
</dbReference>
<dbReference type="GO" id="GO:0016787">
    <property type="term" value="F:hydrolase activity"/>
    <property type="evidence" value="ECO:0007669"/>
    <property type="project" value="UniProtKB-KW"/>
</dbReference>
<dbReference type="Gene3D" id="3.40.50.1000">
    <property type="entry name" value="HAD superfamily/HAD-like"/>
    <property type="match status" value="1"/>
</dbReference>
<accession>A0ABT4YWU3</accession>
<dbReference type="InterPro" id="IPR036412">
    <property type="entry name" value="HAD-like_sf"/>
</dbReference>